<keyword evidence="12" id="KW-1185">Reference proteome</keyword>
<gene>
    <name evidence="11" type="ORF">GO499_16020</name>
</gene>
<proteinExistence type="predicted"/>
<dbReference type="Gene3D" id="2.60.40.420">
    <property type="entry name" value="Cupredoxins - blue copper proteins"/>
    <property type="match status" value="1"/>
</dbReference>
<dbReference type="InterPro" id="IPR008972">
    <property type="entry name" value="Cupredoxin"/>
</dbReference>
<evidence type="ECO:0000313" key="12">
    <source>
        <dbReference type="Proteomes" id="UP000464495"/>
    </source>
</evidence>
<dbReference type="InterPro" id="IPR012745">
    <property type="entry name" value="Pseudoazurin"/>
</dbReference>
<evidence type="ECO:0000256" key="3">
    <source>
        <dbReference type="ARBA" id="ARBA00022448"/>
    </source>
</evidence>
<evidence type="ECO:0000256" key="8">
    <source>
        <dbReference type="NCBIfam" id="TIGR02375"/>
    </source>
</evidence>
<dbReference type="Pfam" id="PF00127">
    <property type="entry name" value="Copper-bind"/>
    <property type="match status" value="1"/>
</dbReference>
<dbReference type="PROSITE" id="PS00196">
    <property type="entry name" value="COPPER_BLUE"/>
    <property type="match status" value="1"/>
</dbReference>
<dbReference type="InterPro" id="IPR002386">
    <property type="entry name" value="Amicyanin/Pseudoazurin"/>
</dbReference>
<dbReference type="EMBL" id="CP046620">
    <property type="protein sequence ID" value="QHQ36571.1"/>
    <property type="molecule type" value="Genomic_DNA"/>
</dbReference>
<dbReference type="AlphaFoldDB" id="A0A6P1T478"/>
<dbReference type="PRINTS" id="PR00155">
    <property type="entry name" value="AMICYANIN"/>
</dbReference>
<dbReference type="SUPFAM" id="SSF49503">
    <property type="entry name" value="Cupredoxins"/>
    <property type="match status" value="1"/>
</dbReference>
<organism evidence="11 12">
    <name type="scientific">Algicella marina</name>
    <dbReference type="NCBI Taxonomy" id="2683284"/>
    <lineage>
        <taxon>Bacteria</taxon>
        <taxon>Pseudomonadati</taxon>
        <taxon>Pseudomonadota</taxon>
        <taxon>Alphaproteobacteria</taxon>
        <taxon>Rhodobacterales</taxon>
        <taxon>Paracoccaceae</taxon>
        <taxon>Algicella</taxon>
    </lineage>
</organism>
<keyword evidence="6" id="KW-0249">Electron transport</keyword>
<dbReference type="GO" id="GO:0042597">
    <property type="term" value="C:periplasmic space"/>
    <property type="evidence" value="ECO:0007669"/>
    <property type="project" value="UniProtKB-SubCell"/>
</dbReference>
<keyword evidence="3" id="KW-0813">Transport</keyword>
<name>A0A6P1T478_9RHOB</name>
<evidence type="ECO:0000313" key="11">
    <source>
        <dbReference type="EMBL" id="QHQ36571.1"/>
    </source>
</evidence>
<evidence type="ECO:0000256" key="4">
    <source>
        <dbReference type="ARBA" id="ARBA00022723"/>
    </source>
</evidence>
<dbReference type="InterPro" id="IPR006311">
    <property type="entry name" value="TAT_signal"/>
</dbReference>
<protein>
    <recommendedName>
        <fullName evidence="2 8">Pseudoazurin</fullName>
    </recommendedName>
</protein>
<feature type="binding site" evidence="9">
    <location>
        <position position="115"/>
    </location>
    <ligand>
        <name>Cu cation</name>
        <dbReference type="ChEBI" id="CHEBI:23378"/>
    </ligand>
</feature>
<dbReference type="GO" id="GO:0005507">
    <property type="term" value="F:copper ion binding"/>
    <property type="evidence" value="ECO:0007669"/>
    <property type="project" value="UniProtKB-UniRule"/>
</dbReference>
<dbReference type="GO" id="GO:0009055">
    <property type="term" value="F:electron transfer activity"/>
    <property type="evidence" value="ECO:0007669"/>
    <property type="project" value="InterPro"/>
</dbReference>
<keyword evidence="5" id="KW-0574">Periplasm</keyword>
<evidence type="ECO:0000256" key="2">
    <source>
        <dbReference type="ARBA" id="ARBA00016984"/>
    </source>
</evidence>
<comment type="subcellular location">
    <subcellularLocation>
        <location evidence="1">Periplasm</location>
    </subcellularLocation>
</comment>
<evidence type="ECO:0000256" key="5">
    <source>
        <dbReference type="ARBA" id="ARBA00022764"/>
    </source>
</evidence>
<dbReference type="PROSITE" id="PS51318">
    <property type="entry name" value="TAT"/>
    <property type="match status" value="1"/>
</dbReference>
<evidence type="ECO:0000256" key="1">
    <source>
        <dbReference type="ARBA" id="ARBA00004418"/>
    </source>
</evidence>
<evidence type="ECO:0000259" key="10">
    <source>
        <dbReference type="Pfam" id="PF00127"/>
    </source>
</evidence>
<dbReference type="InterPro" id="IPR001235">
    <property type="entry name" value="Copper_blue_Plastocyanin"/>
</dbReference>
<dbReference type="NCBIfam" id="TIGR02375">
    <property type="entry name" value="pseudoazurin"/>
    <property type="match status" value="1"/>
</dbReference>
<evidence type="ECO:0000256" key="6">
    <source>
        <dbReference type="ARBA" id="ARBA00022982"/>
    </source>
</evidence>
<dbReference type="PRINTS" id="PR00156">
    <property type="entry name" value="COPPERBLUE"/>
</dbReference>
<sequence>MKLTRREHLGLIGSAFVVTASGLPLAARAEPKTIEVMMLNKDPDDPSQRMVFKPAVVRANPGDTIRFVSADKNHNTESTAGMLPEGGEEWRSKLNEDFDVTVSSDGTYGFHCTPHKALGMVGLILVGDAMVNFEEARGVRQRGKAKARYEDYFTQAEEMLKGES</sequence>
<dbReference type="InterPro" id="IPR028871">
    <property type="entry name" value="BlueCu_1_BS"/>
</dbReference>
<keyword evidence="4 9" id="KW-0479">Metal-binding</keyword>
<dbReference type="CDD" id="cd04218">
    <property type="entry name" value="Pseudoazurin"/>
    <property type="match status" value="1"/>
</dbReference>
<dbReference type="InterPro" id="IPR000923">
    <property type="entry name" value="BlueCu_1"/>
</dbReference>
<dbReference type="RefSeq" id="WP_161863117.1">
    <property type="nucleotide sequence ID" value="NZ_CP046620.1"/>
</dbReference>
<accession>A0A6P1T478</accession>
<dbReference type="KEGG" id="amaq:GO499_16020"/>
<feature type="binding site" evidence="9">
    <location>
        <position position="112"/>
    </location>
    <ligand>
        <name>Cu cation</name>
        <dbReference type="ChEBI" id="CHEBI:23378"/>
    </ligand>
</feature>
<keyword evidence="7 9" id="KW-0186">Copper</keyword>
<comment type="cofactor">
    <cofactor evidence="9">
        <name>Cu cation</name>
        <dbReference type="ChEBI" id="CHEBI:23378"/>
    </cofactor>
    <text evidence="9">Binds 1 copper ion per subunit.</text>
</comment>
<reference evidence="11 12" key="1">
    <citation type="submission" date="2019-12" db="EMBL/GenBank/DDBJ databases">
        <title>Complete genome sequence of Algicella marina strain 9Alg 56(T) isolated from the red alga Tichocarpus crinitus.</title>
        <authorList>
            <person name="Kim S.-G."/>
            <person name="Nedashkovskaya O.I."/>
        </authorList>
    </citation>
    <scope>NUCLEOTIDE SEQUENCE [LARGE SCALE GENOMIC DNA]</scope>
    <source>
        <strain evidence="11 12">9Alg 56</strain>
    </source>
</reference>
<evidence type="ECO:0000256" key="9">
    <source>
        <dbReference type="PIRSR" id="PIRSR602386-1"/>
    </source>
</evidence>
<feature type="binding site" evidence="9">
    <location>
        <position position="120"/>
    </location>
    <ligand>
        <name>Cu cation</name>
        <dbReference type="ChEBI" id="CHEBI:23378"/>
    </ligand>
</feature>
<feature type="domain" description="Blue (type 1) copper" evidence="10">
    <location>
        <begin position="47"/>
        <end position="126"/>
    </location>
</feature>
<dbReference type="Proteomes" id="UP000464495">
    <property type="component" value="Chromosome"/>
</dbReference>
<evidence type="ECO:0000256" key="7">
    <source>
        <dbReference type="ARBA" id="ARBA00023008"/>
    </source>
</evidence>
<feature type="binding site" evidence="9">
    <location>
        <position position="74"/>
    </location>
    <ligand>
        <name>Cu cation</name>
        <dbReference type="ChEBI" id="CHEBI:23378"/>
    </ligand>
</feature>